<dbReference type="Gene3D" id="2.40.10.220">
    <property type="entry name" value="predicted glycosyltransferase like domains"/>
    <property type="match status" value="1"/>
</dbReference>
<dbReference type="RefSeq" id="WP_069717601.1">
    <property type="nucleotide sequence ID" value="NZ_MJEH01000030.1"/>
</dbReference>
<organism evidence="2 3">
    <name type="scientific">Bacillus solimangrovi</name>
    <dbReference type="NCBI Taxonomy" id="1305675"/>
    <lineage>
        <taxon>Bacteria</taxon>
        <taxon>Bacillati</taxon>
        <taxon>Bacillota</taxon>
        <taxon>Bacilli</taxon>
        <taxon>Bacillales</taxon>
        <taxon>Bacillaceae</taxon>
        <taxon>Bacillus</taxon>
    </lineage>
</organism>
<sequence>MDYIKLKKDELLSTGALYLFEGELMKVVVKNVEDYNAGDHITCSYTGVEFETQILKINDNNLYMLIPQFNEQFPNEKRKHPRISGHIPVQMKGCARSEHEQENIEGLIVDISRNGFGLTANRSLNEKNHYNIHFTDEQLPIDVQVIIRNKRQTDGEFRYGCEISSIEEKCEFLLRKYILSQQLATNMVKNK</sequence>
<evidence type="ECO:0000313" key="2">
    <source>
        <dbReference type="EMBL" id="OEH92385.1"/>
    </source>
</evidence>
<dbReference type="InterPro" id="IPR009875">
    <property type="entry name" value="PilZ_domain"/>
</dbReference>
<gene>
    <name evidence="2" type="ORF">BFG57_16215</name>
</gene>
<dbReference type="GO" id="GO:0035438">
    <property type="term" value="F:cyclic-di-GMP binding"/>
    <property type="evidence" value="ECO:0007669"/>
    <property type="project" value="InterPro"/>
</dbReference>
<dbReference type="AlphaFoldDB" id="A0A1E5LE69"/>
<feature type="domain" description="PilZ" evidence="1">
    <location>
        <begin position="76"/>
        <end position="178"/>
    </location>
</feature>
<dbReference type="Proteomes" id="UP000095209">
    <property type="component" value="Unassembled WGS sequence"/>
</dbReference>
<dbReference type="SUPFAM" id="SSF141371">
    <property type="entry name" value="PilZ domain-like"/>
    <property type="match status" value="1"/>
</dbReference>
<dbReference type="STRING" id="1305675.BFG57_16215"/>
<proteinExistence type="predicted"/>
<keyword evidence="3" id="KW-1185">Reference proteome</keyword>
<accession>A0A1E5LE69</accession>
<dbReference type="Pfam" id="PF07238">
    <property type="entry name" value="PilZ"/>
    <property type="match status" value="1"/>
</dbReference>
<reference evidence="2 3" key="1">
    <citation type="submission" date="2016-08" db="EMBL/GenBank/DDBJ databases">
        <title>Genome of Bacillus solimangrovi GH2-4.</title>
        <authorList>
            <person name="Lim S."/>
            <person name="Kim B.-C."/>
        </authorList>
    </citation>
    <scope>NUCLEOTIDE SEQUENCE [LARGE SCALE GENOMIC DNA]</scope>
    <source>
        <strain evidence="2 3">GH2-4</strain>
    </source>
</reference>
<dbReference type="EMBL" id="MJEH01000030">
    <property type="protein sequence ID" value="OEH92385.1"/>
    <property type="molecule type" value="Genomic_DNA"/>
</dbReference>
<evidence type="ECO:0000259" key="1">
    <source>
        <dbReference type="Pfam" id="PF07238"/>
    </source>
</evidence>
<name>A0A1E5LE69_9BACI</name>
<protein>
    <recommendedName>
        <fullName evidence="1">PilZ domain-containing protein</fullName>
    </recommendedName>
</protein>
<comment type="caution">
    <text evidence="2">The sequence shown here is derived from an EMBL/GenBank/DDBJ whole genome shotgun (WGS) entry which is preliminary data.</text>
</comment>
<evidence type="ECO:0000313" key="3">
    <source>
        <dbReference type="Proteomes" id="UP000095209"/>
    </source>
</evidence>